<keyword evidence="2" id="KW-0472">Membrane</keyword>
<feature type="domain" description="Bacterial sugar transferase" evidence="3">
    <location>
        <begin position="14"/>
        <end position="189"/>
    </location>
</feature>
<dbReference type="STRING" id="1121131.SAMN02745229_01350"/>
<keyword evidence="4" id="KW-0808">Transferase</keyword>
<dbReference type="PANTHER" id="PTHR30576:SF8">
    <property type="entry name" value="UNDECAPRENYL-PHOSPHATE GALACTOSE PHOSPHOTRANSFERASE"/>
    <property type="match status" value="1"/>
</dbReference>
<keyword evidence="2" id="KW-1133">Transmembrane helix</keyword>
<evidence type="ECO:0000256" key="1">
    <source>
        <dbReference type="ARBA" id="ARBA00006464"/>
    </source>
</evidence>
<dbReference type="EMBL" id="FQXK01000010">
    <property type="protein sequence ID" value="SHI03791.1"/>
    <property type="molecule type" value="Genomic_DNA"/>
</dbReference>
<dbReference type="AlphaFoldDB" id="A0A1M5XVD8"/>
<sequence>MSMKKNSFYSKYVKRFLDILISLMVIVLLCWLYAILALLVRTKLGSPVLFKQDRPGYKGKVFKLYKFRTMTDEKDANGNLLPDEIRLTKFGKWLRSTSLDEIPEFLNILKGDMSFIGPRPLLVQYLPLYSPEQARRHDVRPGLTGYAQAHGRNAISWAKKFELDVWYVDNISFGTDVKIIIDTIKTVVKKEGISSATSATMEPFNGHN</sequence>
<organism evidence="4 5">
    <name type="scientific">Butyrivibrio fibrisolvens DSM 3071</name>
    <dbReference type="NCBI Taxonomy" id="1121131"/>
    <lineage>
        <taxon>Bacteria</taxon>
        <taxon>Bacillati</taxon>
        <taxon>Bacillota</taxon>
        <taxon>Clostridia</taxon>
        <taxon>Lachnospirales</taxon>
        <taxon>Lachnospiraceae</taxon>
        <taxon>Butyrivibrio</taxon>
    </lineage>
</organism>
<proteinExistence type="inferred from homology"/>
<evidence type="ECO:0000313" key="5">
    <source>
        <dbReference type="Proteomes" id="UP000184278"/>
    </source>
</evidence>
<name>A0A1M5XVD8_BUTFI</name>
<dbReference type="Proteomes" id="UP000184278">
    <property type="component" value="Unassembled WGS sequence"/>
</dbReference>
<feature type="transmembrane region" description="Helical" evidence="2">
    <location>
        <begin position="20"/>
        <end position="40"/>
    </location>
</feature>
<keyword evidence="5" id="KW-1185">Reference proteome</keyword>
<protein>
    <submittedName>
        <fullName evidence="4">Sugar transferase involved in LPS biosynthesis (Colanic, teichoic acid)</fullName>
    </submittedName>
</protein>
<dbReference type="Pfam" id="PF02397">
    <property type="entry name" value="Bac_transf"/>
    <property type="match status" value="1"/>
</dbReference>
<evidence type="ECO:0000256" key="2">
    <source>
        <dbReference type="SAM" id="Phobius"/>
    </source>
</evidence>
<comment type="similarity">
    <text evidence="1">Belongs to the bacterial sugar transferase family.</text>
</comment>
<dbReference type="GO" id="GO:0016780">
    <property type="term" value="F:phosphotransferase activity, for other substituted phosphate groups"/>
    <property type="evidence" value="ECO:0007669"/>
    <property type="project" value="TreeGrafter"/>
</dbReference>
<dbReference type="PANTHER" id="PTHR30576">
    <property type="entry name" value="COLANIC BIOSYNTHESIS UDP-GLUCOSE LIPID CARRIER TRANSFERASE"/>
    <property type="match status" value="1"/>
</dbReference>
<reference evidence="5" key="1">
    <citation type="submission" date="2016-11" db="EMBL/GenBank/DDBJ databases">
        <authorList>
            <person name="Varghese N."/>
            <person name="Submissions S."/>
        </authorList>
    </citation>
    <scope>NUCLEOTIDE SEQUENCE [LARGE SCALE GENOMIC DNA]</scope>
    <source>
        <strain evidence="5">DSM 3071</strain>
    </source>
</reference>
<gene>
    <name evidence="4" type="ORF">SAMN02745229_01350</name>
</gene>
<evidence type="ECO:0000259" key="3">
    <source>
        <dbReference type="Pfam" id="PF02397"/>
    </source>
</evidence>
<dbReference type="InterPro" id="IPR003362">
    <property type="entry name" value="Bact_transf"/>
</dbReference>
<evidence type="ECO:0000313" key="4">
    <source>
        <dbReference type="EMBL" id="SHI03791.1"/>
    </source>
</evidence>
<accession>A0A1M5XVD8</accession>
<keyword evidence="2" id="KW-0812">Transmembrane</keyword>